<name>A0ABD1I100_SALDI</name>
<organism evidence="1 2">
    <name type="scientific">Salvia divinorum</name>
    <name type="common">Maria pastora</name>
    <name type="synonym">Diviner's sage</name>
    <dbReference type="NCBI Taxonomy" id="28513"/>
    <lineage>
        <taxon>Eukaryota</taxon>
        <taxon>Viridiplantae</taxon>
        <taxon>Streptophyta</taxon>
        <taxon>Embryophyta</taxon>
        <taxon>Tracheophyta</taxon>
        <taxon>Spermatophyta</taxon>
        <taxon>Magnoliopsida</taxon>
        <taxon>eudicotyledons</taxon>
        <taxon>Gunneridae</taxon>
        <taxon>Pentapetalae</taxon>
        <taxon>asterids</taxon>
        <taxon>lamiids</taxon>
        <taxon>Lamiales</taxon>
        <taxon>Lamiaceae</taxon>
        <taxon>Nepetoideae</taxon>
        <taxon>Mentheae</taxon>
        <taxon>Salviinae</taxon>
        <taxon>Salvia</taxon>
        <taxon>Salvia subgen. Calosphace</taxon>
    </lineage>
</organism>
<dbReference type="EMBL" id="JBEAFC010000003">
    <property type="protein sequence ID" value="KAL1562396.1"/>
    <property type="molecule type" value="Genomic_DNA"/>
</dbReference>
<protein>
    <submittedName>
        <fullName evidence="1">Uncharacterized protein</fullName>
    </submittedName>
</protein>
<comment type="caution">
    <text evidence="1">The sequence shown here is derived from an EMBL/GenBank/DDBJ whole genome shotgun (WGS) entry which is preliminary data.</text>
</comment>
<evidence type="ECO:0000313" key="2">
    <source>
        <dbReference type="Proteomes" id="UP001567538"/>
    </source>
</evidence>
<sequence>MLHCNEQNSQQKFNFSFLLFTNRTKNPIRFTPPLVTQRKKRTVFRVPLRRAIDSDGKKDLGKSLGTAKFRPSKFGIIVVKSLDIALELLRT</sequence>
<gene>
    <name evidence="1" type="ORF">AAHA92_04979</name>
</gene>
<dbReference type="AlphaFoldDB" id="A0ABD1I100"/>
<proteinExistence type="predicted"/>
<dbReference type="Proteomes" id="UP001567538">
    <property type="component" value="Unassembled WGS sequence"/>
</dbReference>
<reference evidence="1 2" key="1">
    <citation type="submission" date="2024-06" db="EMBL/GenBank/DDBJ databases">
        <title>A chromosome level genome sequence of Diviner's sage (Salvia divinorum).</title>
        <authorList>
            <person name="Ford S.A."/>
            <person name="Ro D.-K."/>
            <person name="Ness R.W."/>
            <person name="Phillips M.A."/>
        </authorList>
    </citation>
    <scope>NUCLEOTIDE SEQUENCE [LARGE SCALE GENOMIC DNA]</scope>
    <source>
        <strain evidence="1">SAF-2024a</strain>
        <tissue evidence="1">Leaf</tissue>
    </source>
</reference>
<keyword evidence="2" id="KW-1185">Reference proteome</keyword>
<evidence type="ECO:0000313" key="1">
    <source>
        <dbReference type="EMBL" id="KAL1562396.1"/>
    </source>
</evidence>
<accession>A0ABD1I100</accession>